<protein>
    <submittedName>
        <fullName evidence="1">Uncharacterized protein</fullName>
    </submittedName>
</protein>
<name>A0ACB9AW61_9ASTR</name>
<dbReference type="Proteomes" id="UP001056120">
    <property type="component" value="Linkage Group LG24"/>
</dbReference>
<comment type="caution">
    <text evidence="1">The sequence shown here is derived from an EMBL/GenBank/DDBJ whole genome shotgun (WGS) entry which is preliminary data.</text>
</comment>
<reference evidence="2" key="1">
    <citation type="journal article" date="2022" name="Mol. Ecol. Resour.">
        <title>The genomes of chicory, endive, great burdock and yacon provide insights into Asteraceae palaeo-polyploidization history and plant inulin production.</title>
        <authorList>
            <person name="Fan W."/>
            <person name="Wang S."/>
            <person name="Wang H."/>
            <person name="Wang A."/>
            <person name="Jiang F."/>
            <person name="Liu H."/>
            <person name="Zhao H."/>
            <person name="Xu D."/>
            <person name="Zhang Y."/>
        </authorList>
    </citation>
    <scope>NUCLEOTIDE SEQUENCE [LARGE SCALE GENOMIC DNA]</scope>
    <source>
        <strain evidence="2">cv. Yunnan</strain>
    </source>
</reference>
<organism evidence="1 2">
    <name type="scientific">Smallanthus sonchifolius</name>
    <dbReference type="NCBI Taxonomy" id="185202"/>
    <lineage>
        <taxon>Eukaryota</taxon>
        <taxon>Viridiplantae</taxon>
        <taxon>Streptophyta</taxon>
        <taxon>Embryophyta</taxon>
        <taxon>Tracheophyta</taxon>
        <taxon>Spermatophyta</taxon>
        <taxon>Magnoliopsida</taxon>
        <taxon>eudicotyledons</taxon>
        <taxon>Gunneridae</taxon>
        <taxon>Pentapetalae</taxon>
        <taxon>asterids</taxon>
        <taxon>campanulids</taxon>
        <taxon>Asterales</taxon>
        <taxon>Asteraceae</taxon>
        <taxon>Asteroideae</taxon>
        <taxon>Heliantheae alliance</taxon>
        <taxon>Millerieae</taxon>
        <taxon>Smallanthus</taxon>
    </lineage>
</organism>
<accession>A0ACB9AW61</accession>
<sequence length="71" mass="8222">MGFTSIITSCGERSFETRRLSSFSLSPSHLHLFEPNIRLKQSTNQIKIRKQFSNKITQTDLKQQQRNPTSP</sequence>
<gene>
    <name evidence="1" type="ORF">L1987_72476</name>
</gene>
<dbReference type="EMBL" id="CM042041">
    <property type="protein sequence ID" value="KAI3713889.1"/>
    <property type="molecule type" value="Genomic_DNA"/>
</dbReference>
<keyword evidence="2" id="KW-1185">Reference proteome</keyword>
<evidence type="ECO:0000313" key="1">
    <source>
        <dbReference type="EMBL" id="KAI3713889.1"/>
    </source>
</evidence>
<proteinExistence type="predicted"/>
<reference evidence="1 2" key="2">
    <citation type="journal article" date="2022" name="Mol. Ecol. Resour.">
        <title>The genomes of chicory, endive, great burdock and yacon provide insights into Asteraceae paleo-polyploidization history and plant inulin production.</title>
        <authorList>
            <person name="Fan W."/>
            <person name="Wang S."/>
            <person name="Wang H."/>
            <person name="Wang A."/>
            <person name="Jiang F."/>
            <person name="Liu H."/>
            <person name="Zhao H."/>
            <person name="Xu D."/>
            <person name="Zhang Y."/>
        </authorList>
    </citation>
    <scope>NUCLEOTIDE SEQUENCE [LARGE SCALE GENOMIC DNA]</scope>
    <source>
        <strain evidence="2">cv. Yunnan</strain>
        <tissue evidence="1">Leaves</tissue>
    </source>
</reference>
<evidence type="ECO:0000313" key="2">
    <source>
        <dbReference type="Proteomes" id="UP001056120"/>
    </source>
</evidence>